<dbReference type="AlphaFoldDB" id="A0A0V0ZT91"/>
<dbReference type="EMBL" id="JYDQ01000094">
    <property type="protein sequence ID" value="KRY15500.1"/>
    <property type="molecule type" value="Genomic_DNA"/>
</dbReference>
<accession>A0A0V0ZT91</accession>
<dbReference type="OrthoDB" id="10404505at2759"/>
<protein>
    <submittedName>
        <fullName evidence="1">Uncharacterized protein</fullName>
    </submittedName>
</protein>
<organism evidence="1 2">
    <name type="scientific">Trichinella patagoniensis</name>
    <dbReference type="NCBI Taxonomy" id="990121"/>
    <lineage>
        <taxon>Eukaryota</taxon>
        <taxon>Metazoa</taxon>
        <taxon>Ecdysozoa</taxon>
        <taxon>Nematoda</taxon>
        <taxon>Enoplea</taxon>
        <taxon>Dorylaimia</taxon>
        <taxon>Trichinellida</taxon>
        <taxon>Trichinellidae</taxon>
        <taxon>Trichinella</taxon>
    </lineage>
</organism>
<gene>
    <name evidence="1" type="ORF">T12_9474</name>
</gene>
<keyword evidence="2" id="KW-1185">Reference proteome</keyword>
<dbReference type="Proteomes" id="UP000054783">
    <property type="component" value="Unassembled WGS sequence"/>
</dbReference>
<proteinExistence type="predicted"/>
<sequence length="199" mass="23161">MSIESRVFGGRVFSDELQNLMGYGLGWFCENHCYSYILIKDSASERFSGAYLNIFESRQSQQRLLPDRVLTPTDFHHLPSRLSQPRTKLYCSEISLKLFPDYYDRRTTEQTCSNVYIHSDFSIDIDLVKNRELVEWKCICGGYWKIVSVNQIDLFEGLTRDFGAWQKIIRRLVVRKQVEKALIKLMIAGLAAPQLQCSQ</sequence>
<evidence type="ECO:0000313" key="1">
    <source>
        <dbReference type="EMBL" id="KRY15500.1"/>
    </source>
</evidence>
<comment type="caution">
    <text evidence="1">The sequence shown here is derived from an EMBL/GenBank/DDBJ whole genome shotgun (WGS) entry which is preliminary data.</text>
</comment>
<evidence type="ECO:0000313" key="2">
    <source>
        <dbReference type="Proteomes" id="UP000054783"/>
    </source>
</evidence>
<name>A0A0V0ZT91_9BILA</name>
<reference evidence="1 2" key="1">
    <citation type="submission" date="2015-01" db="EMBL/GenBank/DDBJ databases">
        <title>Evolution of Trichinella species and genotypes.</title>
        <authorList>
            <person name="Korhonen P.K."/>
            <person name="Edoardo P."/>
            <person name="Giuseppe L.R."/>
            <person name="Gasser R.B."/>
        </authorList>
    </citation>
    <scope>NUCLEOTIDE SEQUENCE [LARGE SCALE GENOMIC DNA]</scope>
    <source>
        <strain evidence="1">ISS2496</strain>
    </source>
</reference>